<dbReference type="PATRIC" id="fig|1339315.3.peg.2586"/>
<evidence type="ECO:0000313" key="2">
    <source>
        <dbReference type="Proteomes" id="UP000020529"/>
    </source>
</evidence>
<evidence type="ECO:0008006" key="3">
    <source>
        <dbReference type="Google" id="ProtNLM"/>
    </source>
</evidence>
<protein>
    <recommendedName>
        <fullName evidence="3">DUF3037 domain-containing protein</fullName>
    </recommendedName>
</protein>
<sequence length="127" mass="14775">MPEKHIYEYAVVRIVPKVEREEFINVGVILFSKQAAFIRMRYEINKKRLEALSPEPDIDSFRKYLEAFSKVCAGCPTGGVIAKLEVPERFRWLTAHRSSCIQTSRPHVGYSDNLEETLERLFEELVL</sequence>
<comment type="caution">
    <text evidence="1">The sequence shown here is derived from an EMBL/GenBank/DDBJ whole genome shotgun (WGS) entry which is preliminary data.</text>
</comment>
<organism evidence="1 2">
    <name type="scientific">Bacteroides fragilis str. 3988T(B)14</name>
    <dbReference type="NCBI Taxonomy" id="1339315"/>
    <lineage>
        <taxon>Bacteria</taxon>
        <taxon>Pseudomonadati</taxon>
        <taxon>Bacteroidota</taxon>
        <taxon>Bacteroidia</taxon>
        <taxon>Bacteroidales</taxon>
        <taxon>Bacteroidaceae</taxon>
        <taxon>Bacteroides</taxon>
    </lineage>
</organism>
<dbReference type="GeneID" id="60366915"/>
<reference evidence="1 2" key="1">
    <citation type="submission" date="2014-02" db="EMBL/GenBank/DDBJ databases">
        <authorList>
            <person name="Sears C."/>
            <person name="Carroll K."/>
            <person name="Sack B.R."/>
            <person name="Qadri F."/>
            <person name="Myers L.L."/>
            <person name="Chung G.-T."/>
            <person name="Escheverria P."/>
            <person name="Fraser C.M."/>
            <person name="Sadzewicz L."/>
            <person name="Shefchek K.A."/>
            <person name="Tallon L."/>
            <person name="Das S.P."/>
            <person name="Daugherty S."/>
            <person name="Mongodin E.F."/>
        </authorList>
    </citation>
    <scope>NUCLEOTIDE SEQUENCE [LARGE SCALE GENOMIC DNA]</scope>
    <source>
        <strain evidence="2">3988T(B)14</strain>
    </source>
</reference>
<dbReference type="AlphaFoldDB" id="A0A015W1L1"/>
<proteinExistence type="predicted"/>
<evidence type="ECO:0000313" key="1">
    <source>
        <dbReference type="EMBL" id="EXY74360.1"/>
    </source>
</evidence>
<dbReference type="RefSeq" id="WP_005787420.1">
    <property type="nucleotide sequence ID" value="NZ_JGCY01000293.1"/>
</dbReference>
<gene>
    <name evidence="1" type="ORF">M124_1830</name>
</gene>
<dbReference type="Pfam" id="PF11236">
    <property type="entry name" value="DUF3037"/>
    <property type="match status" value="1"/>
</dbReference>
<dbReference type="EMBL" id="JGCY01000293">
    <property type="protein sequence ID" value="EXY74360.1"/>
    <property type="molecule type" value="Genomic_DNA"/>
</dbReference>
<dbReference type="Proteomes" id="UP000020529">
    <property type="component" value="Unassembled WGS sequence"/>
</dbReference>
<dbReference type="InterPro" id="IPR021398">
    <property type="entry name" value="DUF3037"/>
</dbReference>
<name>A0A015W1L1_BACFG</name>
<accession>A0A015W1L1</accession>